<dbReference type="AlphaFoldDB" id="A0A4R1F3I3"/>
<dbReference type="OrthoDB" id="9788420at2"/>
<keyword evidence="3" id="KW-1185">Reference proteome</keyword>
<protein>
    <submittedName>
        <fullName evidence="2">Phospholipid/cholesterol/gamma-HCH transport system substrate-binding protein</fullName>
    </submittedName>
</protein>
<sequence>MGSSRTAEITVGALFVLGILALFALAMNVSNLSSFSAEKGFNVSAKFGNVGGLQTKAKVTLSGVTVGRVTEIFYDKKSFRATVVMAIDPQYDYLPEDTQASIYTAGLLGEQYVSLEPGAEEVSLKEGSVIQLTQSAVVLEEIIGKVLVSLTTK</sequence>
<evidence type="ECO:0000259" key="1">
    <source>
        <dbReference type="Pfam" id="PF02470"/>
    </source>
</evidence>
<dbReference type="NCBIfam" id="TIGR04430">
    <property type="entry name" value="OM_asym_MlaD"/>
    <property type="match status" value="1"/>
</dbReference>
<dbReference type="EMBL" id="SMFQ01000003">
    <property type="protein sequence ID" value="TCJ87132.1"/>
    <property type="molecule type" value="Genomic_DNA"/>
</dbReference>
<accession>A0A4R1F3I3</accession>
<dbReference type="Pfam" id="PF02470">
    <property type="entry name" value="MlaD"/>
    <property type="match status" value="1"/>
</dbReference>
<dbReference type="InterPro" id="IPR003399">
    <property type="entry name" value="Mce/MlaD"/>
</dbReference>
<dbReference type="GO" id="GO:0005543">
    <property type="term" value="F:phospholipid binding"/>
    <property type="evidence" value="ECO:0007669"/>
    <property type="project" value="TreeGrafter"/>
</dbReference>
<evidence type="ECO:0000313" key="3">
    <source>
        <dbReference type="Proteomes" id="UP000294887"/>
    </source>
</evidence>
<evidence type="ECO:0000313" key="2">
    <source>
        <dbReference type="EMBL" id="TCJ87132.1"/>
    </source>
</evidence>
<dbReference type="InterPro" id="IPR030970">
    <property type="entry name" value="ABC_MlaD"/>
</dbReference>
<comment type="caution">
    <text evidence="2">The sequence shown here is derived from an EMBL/GenBank/DDBJ whole genome shotgun (WGS) entry which is preliminary data.</text>
</comment>
<dbReference type="PANTHER" id="PTHR33371:SF4">
    <property type="entry name" value="INTERMEMBRANE PHOSPHOLIPID TRANSPORT SYSTEM BINDING PROTEIN MLAD"/>
    <property type="match status" value="1"/>
</dbReference>
<proteinExistence type="predicted"/>
<gene>
    <name evidence="2" type="ORF">EV695_1635</name>
</gene>
<dbReference type="PANTHER" id="PTHR33371">
    <property type="entry name" value="INTERMEMBRANE PHOSPHOLIPID TRANSPORT SYSTEM BINDING PROTEIN MLAD-RELATED"/>
    <property type="match status" value="1"/>
</dbReference>
<reference evidence="2 3" key="1">
    <citation type="submission" date="2019-03" db="EMBL/GenBank/DDBJ databases">
        <title>Genomic Encyclopedia of Type Strains, Phase IV (KMG-IV): sequencing the most valuable type-strain genomes for metagenomic binning, comparative biology and taxonomic classification.</title>
        <authorList>
            <person name="Goeker M."/>
        </authorList>
    </citation>
    <scope>NUCLEOTIDE SEQUENCE [LARGE SCALE GENOMIC DNA]</scope>
    <source>
        <strain evidence="2 3">DSM 24830</strain>
    </source>
</reference>
<name>A0A4R1F3I3_9GAMM</name>
<dbReference type="InterPro" id="IPR052336">
    <property type="entry name" value="MlaD_Phospholipid_Transporter"/>
</dbReference>
<organism evidence="2 3">
    <name type="scientific">Cocleimonas flava</name>
    <dbReference type="NCBI Taxonomy" id="634765"/>
    <lineage>
        <taxon>Bacteria</taxon>
        <taxon>Pseudomonadati</taxon>
        <taxon>Pseudomonadota</taxon>
        <taxon>Gammaproteobacteria</taxon>
        <taxon>Thiotrichales</taxon>
        <taxon>Thiotrichaceae</taxon>
        <taxon>Cocleimonas</taxon>
    </lineage>
</organism>
<dbReference type="GO" id="GO:0005548">
    <property type="term" value="F:phospholipid transporter activity"/>
    <property type="evidence" value="ECO:0007669"/>
    <property type="project" value="TreeGrafter"/>
</dbReference>
<dbReference type="RefSeq" id="WP_131905438.1">
    <property type="nucleotide sequence ID" value="NZ_BAAAFU010000004.1"/>
</dbReference>
<dbReference type="Proteomes" id="UP000294887">
    <property type="component" value="Unassembled WGS sequence"/>
</dbReference>
<feature type="domain" description="Mce/MlaD" evidence="1">
    <location>
        <begin position="42"/>
        <end position="118"/>
    </location>
</feature>